<gene>
    <name evidence="2" type="ORF">XDN619_LOCUS14131</name>
</gene>
<protein>
    <submittedName>
        <fullName evidence="2">Uncharacterized protein</fullName>
    </submittedName>
</protein>
<accession>A0A816RQV1</accession>
<proteinExistence type="predicted"/>
<reference evidence="2" key="1">
    <citation type="submission" date="2021-02" db="EMBL/GenBank/DDBJ databases">
        <authorList>
            <person name="Nowell W R."/>
        </authorList>
    </citation>
    <scope>NUCLEOTIDE SEQUENCE</scope>
</reference>
<feature type="region of interest" description="Disordered" evidence="1">
    <location>
        <begin position="15"/>
        <end position="72"/>
    </location>
</feature>
<evidence type="ECO:0000313" key="2">
    <source>
        <dbReference type="EMBL" id="CAF2078721.1"/>
    </source>
</evidence>
<comment type="caution">
    <text evidence="2">The sequence shown here is derived from an EMBL/GenBank/DDBJ whole genome shotgun (WGS) entry which is preliminary data.</text>
</comment>
<organism evidence="2 3">
    <name type="scientific">Rotaria magnacalcarata</name>
    <dbReference type="NCBI Taxonomy" id="392030"/>
    <lineage>
        <taxon>Eukaryota</taxon>
        <taxon>Metazoa</taxon>
        <taxon>Spiralia</taxon>
        <taxon>Gnathifera</taxon>
        <taxon>Rotifera</taxon>
        <taxon>Eurotatoria</taxon>
        <taxon>Bdelloidea</taxon>
        <taxon>Philodinida</taxon>
        <taxon>Philodinidae</taxon>
        <taxon>Rotaria</taxon>
    </lineage>
</organism>
<dbReference type="Proteomes" id="UP000663887">
    <property type="component" value="Unassembled WGS sequence"/>
</dbReference>
<evidence type="ECO:0000256" key="1">
    <source>
        <dbReference type="SAM" id="MobiDB-lite"/>
    </source>
</evidence>
<sequence length="199" mass="22845">MGAQREDEMNIDYNYGNQKDLDENFQLEHGNAENKEQDFNDYQYGNRKSRKRRNDMNDQEHTTNSIYSPKCRLLDQSKGSTREKRTAQETETTLSYLNNNHILNKQSGESSIIIIMSLRLSARWGQPFTRSDFSMPVDLAQGGTGHVHCADTILLCHLAILCMDVPFEIFLPFYQILDVLLVSNHPFCRCGQITLVSSS</sequence>
<name>A0A816RQV1_9BILA</name>
<dbReference type="EMBL" id="CAJNRG010005608">
    <property type="protein sequence ID" value="CAF2078721.1"/>
    <property type="molecule type" value="Genomic_DNA"/>
</dbReference>
<dbReference type="AlphaFoldDB" id="A0A816RQV1"/>
<evidence type="ECO:0000313" key="3">
    <source>
        <dbReference type="Proteomes" id="UP000663887"/>
    </source>
</evidence>